<dbReference type="RefSeq" id="WP_238204109.1">
    <property type="nucleotide sequence ID" value="NZ_JBHTND010000004.1"/>
</dbReference>
<evidence type="ECO:0008006" key="3">
    <source>
        <dbReference type="Google" id="ProtNLM"/>
    </source>
</evidence>
<dbReference type="EMBL" id="JBHTND010000004">
    <property type="protein sequence ID" value="MFD1300767.1"/>
    <property type="molecule type" value="Genomic_DNA"/>
</dbReference>
<keyword evidence="2" id="KW-1185">Reference proteome</keyword>
<sequence>MFALKRDVVPAKMMEAYLAGTCGVPSNTKRKRDHWRSVVLTLGVLISFLSCKTVSAQSKDVDPFAYAPYSAIANPRIAAKWGADALPAINLLRKDAALKIARHADCNRVSTSELSESRSAKPDNWVIVVDCDNGRRFYVTKSEIDKDKSS</sequence>
<comment type="caution">
    <text evidence="1">The sequence shown here is derived from an EMBL/GenBank/DDBJ whole genome shotgun (WGS) entry which is preliminary data.</text>
</comment>
<protein>
    <recommendedName>
        <fullName evidence="3">PepSY domain-containing protein</fullName>
    </recommendedName>
</protein>
<evidence type="ECO:0000313" key="1">
    <source>
        <dbReference type="EMBL" id="MFD1300767.1"/>
    </source>
</evidence>
<name>A0ABW3WTW7_9HYPH</name>
<gene>
    <name evidence="1" type="ORF">ACFQ4G_04105</name>
</gene>
<reference evidence="2" key="1">
    <citation type="journal article" date="2019" name="Int. J. Syst. Evol. Microbiol.">
        <title>The Global Catalogue of Microorganisms (GCM) 10K type strain sequencing project: providing services to taxonomists for standard genome sequencing and annotation.</title>
        <authorList>
            <consortium name="The Broad Institute Genomics Platform"/>
            <consortium name="The Broad Institute Genome Sequencing Center for Infectious Disease"/>
            <person name="Wu L."/>
            <person name="Ma J."/>
        </authorList>
    </citation>
    <scope>NUCLEOTIDE SEQUENCE [LARGE SCALE GENOMIC DNA]</scope>
    <source>
        <strain evidence="2">CCUG 56108</strain>
    </source>
</reference>
<proteinExistence type="predicted"/>
<evidence type="ECO:0000313" key="2">
    <source>
        <dbReference type="Proteomes" id="UP001597176"/>
    </source>
</evidence>
<accession>A0ABW3WTW7</accession>
<dbReference type="Proteomes" id="UP001597176">
    <property type="component" value="Unassembled WGS sequence"/>
</dbReference>
<organism evidence="1 2">
    <name type="scientific">Methylobacterium marchantiae</name>
    <dbReference type="NCBI Taxonomy" id="600331"/>
    <lineage>
        <taxon>Bacteria</taxon>
        <taxon>Pseudomonadati</taxon>
        <taxon>Pseudomonadota</taxon>
        <taxon>Alphaproteobacteria</taxon>
        <taxon>Hyphomicrobiales</taxon>
        <taxon>Methylobacteriaceae</taxon>
        <taxon>Methylobacterium</taxon>
    </lineage>
</organism>